<dbReference type="GO" id="GO:0042383">
    <property type="term" value="C:sarcolemma"/>
    <property type="evidence" value="ECO:0007669"/>
    <property type="project" value="TreeGrafter"/>
</dbReference>
<reference evidence="2" key="1">
    <citation type="submission" date="2025-08" db="UniProtKB">
        <authorList>
            <consortium name="Ensembl"/>
        </authorList>
    </citation>
    <scope>IDENTIFICATION</scope>
</reference>
<accession>S4RQA6</accession>
<dbReference type="GO" id="GO:0030018">
    <property type="term" value="C:Z disc"/>
    <property type="evidence" value="ECO:0007669"/>
    <property type="project" value="TreeGrafter"/>
</dbReference>
<reference evidence="2" key="2">
    <citation type="submission" date="2025-09" db="UniProtKB">
        <authorList>
            <consortium name="Ensembl"/>
        </authorList>
    </citation>
    <scope>IDENTIFICATION</scope>
</reference>
<dbReference type="GO" id="GO:0005790">
    <property type="term" value="C:smooth endoplasmic reticulum"/>
    <property type="evidence" value="ECO:0007669"/>
    <property type="project" value="TreeGrafter"/>
</dbReference>
<dbReference type="GeneTree" id="ENSGT00940000154906"/>
<sequence length="397" mass="46076">ICDCYSIVRNEVARRDVEPCSLVCLREQLMDDEVRDYIRNNLHSQSKMDDPAIRWQISLYKDLPGKAEDCSDPDKTVDRVAEIAAVLYHLEMVEHPHRSKKAVWHKLLSKQRKRAVVACFRMAPLYNLPRHRAINLFLDAYKKHWIETEENAYEDKLIDDIAKSIDDDEEEKESEDTEVETHPDPLHQLILYFSRTALTEKSKLEEKNPHRFMISIMRKSCQVTQRLRERAGAVPSQKNKYTHVKEKEMEKQKLQYQQSRLHERGAAEMVLQMLGASKGVKSPMVRSTLKLGIAVLNGGNCTVQNKMLDYLKDKKDSTFFQSVAGLMQICSVLDLNAFERQNKAEGLGMVTEEGSVNLYLYKSDKVMQDDSFTCDLFRFLQLLCEGHNSDFQDYLRT</sequence>
<dbReference type="OMA" id="NRESETH"/>
<dbReference type="STRING" id="7757.ENSPMAP00000007392"/>
<evidence type="ECO:0000259" key="1">
    <source>
        <dbReference type="Pfam" id="PF08454"/>
    </source>
</evidence>
<dbReference type="InterPro" id="IPR015925">
    <property type="entry name" value="Ryanodine_IP3_receptor"/>
</dbReference>
<feature type="domain" description="RyR/IP3R Homology associated" evidence="1">
    <location>
        <begin position="368"/>
        <end position="397"/>
    </location>
</feature>
<proteinExistence type="predicted"/>
<name>S4RQA6_PETMA</name>
<protein>
    <recommendedName>
        <fullName evidence="1">RyR/IP3R Homology associated domain-containing protein</fullName>
    </recommendedName>
</protein>
<dbReference type="HOGENOM" id="CLU_701236_0_0_1"/>
<dbReference type="GO" id="GO:0005219">
    <property type="term" value="F:ryanodine-sensitive calcium-release channel activity"/>
    <property type="evidence" value="ECO:0007669"/>
    <property type="project" value="TreeGrafter"/>
</dbReference>
<dbReference type="InterPro" id="IPR013662">
    <property type="entry name" value="RIH_assoc-dom"/>
</dbReference>
<dbReference type="GO" id="GO:0014808">
    <property type="term" value="P:release of sequestered calcium ion into cytosol by sarcoplasmic reticulum"/>
    <property type="evidence" value="ECO:0007669"/>
    <property type="project" value="TreeGrafter"/>
</dbReference>
<dbReference type="AlphaFoldDB" id="S4RQA6"/>
<dbReference type="PANTHER" id="PTHR46399:SF8">
    <property type="entry name" value="B30.2_SPRY DOMAIN-CONTAINING PROTEIN"/>
    <property type="match status" value="1"/>
</dbReference>
<dbReference type="Ensembl" id="ENSPMAT00000007424.1">
    <property type="protein sequence ID" value="ENSPMAP00000007392.1"/>
    <property type="gene ID" value="ENSPMAG00000006697.1"/>
</dbReference>
<dbReference type="PANTHER" id="PTHR46399">
    <property type="entry name" value="B30.2/SPRY DOMAIN-CONTAINING PROTEIN"/>
    <property type="match status" value="1"/>
</dbReference>
<organism evidence="2">
    <name type="scientific">Petromyzon marinus</name>
    <name type="common">Sea lamprey</name>
    <dbReference type="NCBI Taxonomy" id="7757"/>
    <lineage>
        <taxon>Eukaryota</taxon>
        <taxon>Metazoa</taxon>
        <taxon>Chordata</taxon>
        <taxon>Craniata</taxon>
        <taxon>Vertebrata</taxon>
        <taxon>Cyclostomata</taxon>
        <taxon>Hyperoartia</taxon>
        <taxon>Petromyzontiformes</taxon>
        <taxon>Petromyzontidae</taxon>
        <taxon>Petromyzon</taxon>
    </lineage>
</organism>
<dbReference type="GO" id="GO:0034704">
    <property type="term" value="C:calcium channel complex"/>
    <property type="evidence" value="ECO:0007669"/>
    <property type="project" value="TreeGrafter"/>
</dbReference>
<dbReference type="GO" id="GO:0033017">
    <property type="term" value="C:sarcoplasmic reticulum membrane"/>
    <property type="evidence" value="ECO:0007669"/>
    <property type="project" value="TreeGrafter"/>
</dbReference>
<evidence type="ECO:0000313" key="2">
    <source>
        <dbReference type="Ensembl" id="ENSPMAP00000007392.1"/>
    </source>
</evidence>
<dbReference type="Pfam" id="PF08454">
    <property type="entry name" value="RIH_assoc"/>
    <property type="match status" value="1"/>
</dbReference>
<dbReference type="GO" id="GO:0006941">
    <property type="term" value="P:striated muscle contraction"/>
    <property type="evidence" value="ECO:0007669"/>
    <property type="project" value="TreeGrafter"/>
</dbReference>